<dbReference type="InterPro" id="IPR036271">
    <property type="entry name" value="Tet_transcr_reg_TetR-rel_C_sf"/>
</dbReference>
<dbReference type="Gene3D" id="1.10.10.60">
    <property type="entry name" value="Homeodomain-like"/>
    <property type="match status" value="1"/>
</dbReference>
<keyword evidence="3" id="KW-0804">Transcription</keyword>
<evidence type="ECO:0000256" key="4">
    <source>
        <dbReference type="PROSITE-ProRule" id="PRU00335"/>
    </source>
</evidence>
<dbReference type="SUPFAM" id="SSF48498">
    <property type="entry name" value="Tetracyclin repressor-like, C-terminal domain"/>
    <property type="match status" value="1"/>
</dbReference>
<dbReference type="Proteomes" id="UP000062768">
    <property type="component" value="Chromosome I"/>
</dbReference>
<protein>
    <submittedName>
        <fullName evidence="6">TetR family transcriptional regulator</fullName>
    </submittedName>
</protein>
<dbReference type="EMBL" id="CP006933">
    <property type="protein sequence ID" value="AIS31248.1"/>
    <property type="molecule type" value="Genomic_DNA"/>
</dbReference>
<evidence type="ECO:0000313" key="9">
    <source>
        <dbReference type="Proteomes" id="UP000062768"/>
    </source>
</evidence>
<keyword evidence="1" id="KW-0805">Transcription regulation</keyword>
<feature type="DNA-binding region" description="H-T-H motif" evidence="4">
    <location>
        <begin position="35"/>
        <end position="54"/>
    </location>
</feature>
<dbReference type="RefSeq" id="WP_048084589.1">
    <property type="nucleotide sequence ID" value="NZ_CP006933.1"/>
</dbReference>
<organism evidence="6 8">
    <name type="scientific">Methanobacterium formicicum</name>
    <dbReference type="NCBI Taxonomy" id="2162"/>
    <lineage>
        <taxon>Archaea</taxon>
        <taxon>Methanobacteriati</taxon>
        <taxon>Methanobacteriota</taxon>
        <taxon>Methanomada group</taxon>
        <taxon>Methanobacteria</taxon>
        <taxon>Methanobacteriales</taxon>
        <taxon>Methanobacteriaceae</taxon>
        <taxon>Methanobacterium</taxon>
    </lineage>
</organism>
<dbReference type="Gene3D" id="1.10.357.10">
    <property type="entry name" value="Tetracycline Repressor, domain 2"/>
    <property type="match status" value="1"/>
</dbReference>
<evidence type="ECO:0000313" key="8">
    <source>
        <dbReference type="Proteomes" id="UP000029661"/>
    </source>
</evidence>
<dbReference type="PANTHER" id="PTHR30055">
    <property type="entry name" value="HTH-TYPE TRANSCRIPTIONAL REGULATOR RUTR"/>
    <property type="match status" value="1"/>
</dbReference>
<dbReference type="GeneID" id="24791577"/>
<keyword evidence="9" id="KW-1185">Reference proteome</keyword>
<reference evidence="7" key="2">
    <citation type="submission" date="2014-09" db="EMBL/GenBank/DDBJ databases">
        <authorList>
            <person name="Bishop-Lilly K.A."/>
            <person name="Broomall S.M."/>
            <person name="Chain P.S."/>
            <person name="Chertkov O."/>
            <person name="Coyne S.R."/>
            <person name="Daligault H.E."/>
            <person name="Davenport K.W."/>
            <person name="Erkkila T."/>
            <person name="Frey K.G."/>
            <person name="Gibbons H.S."/>
            <person name="Gu W."/>
            <person name="Jaissle J."/>
            <person name="Johnson S.L."/>
            <person name="Koroleva G.I."/>
            <person name="Ladner J.T."/>
            <person name="Lo C.-C."/>
            <person name="Minogue T.D."/>
            <person name="Munk C."/>
            <person name="Palacios G.F."/>
            <person name="Redden C.L."/>
            <person name="Rosenzweig C.N."/>
            <person name="Scholz M.B."/>
            <person name="Teshima H."/>
            <person name="Xu Y."/>
        </authorList>
    </citation>
    <scope>NUCLEOTIDE SEQUENCE</scope>
    <source>
        <strain evidence="7">Mb9</strain>
    </source>
</reference>
<accession>A0A089ZGH6</accession>
<dbReference type="Proteomes" id="UP000029661">
    <property type="component" value="Chromosome"/>
</dbReference>
<evidence type="ECO:0000313" key="7">
    <source>
        <dbReference type="EMBL" id="CEL25095.1"/>
    </source>
</evidence>
<dbReference type="GO" id="GO:0000976">
    <property type="term" value="F:transcription cis-regulatory region binding"/>
    <property type="evidence" value="ECO:0007669"/>
    <property type="project" value="TreeGrafter"/>
</dbReference>
<reference evidence="6" key="1">
    <citation type="submission" date="2013-12" db="EMBL/GenBank/DDBJ databases">
        <title>The complete genome sequence of Methanobacterium sp. BRM9.</title>
        <authorList>
            <consortium name="Pastoral Greenhouse Gas Research Consortium"/>
            <person name="Kelly W.J."/>
            <person name="Leahy S.C."/>
            <person name="Perry R."/>
            <person name="Li D."/>
            <person name="Altermann E."/>
            <person name="Lambie S.C."/>
            <person name="Attwood G.T."/>
        </authorList>
    </citation>
    <scope>NUCLEOTIDE SEQUENCE [LARGE SCALE GENOMIC DNA]</scope>
    <source>
        <strain evidence="6">BRM9</strain>
    </source>
</reference>
<feature type="domain" description="HTH tetR-type" evidence="5">
    <location>
        <begin position="12"/>
        <end position="72"/>
    </location>
</feature>
<sequence length="214" mass="25048">MSLAKWKEREREERKKDIIKAARNLLAEKNFDDVTMDEIAREVGLGKSTLYLYFKNKESLYFAVVLGGIRIWYESVKSEVEKGNTGLEKFILYGKANRTFSNRYPDYFRLLYSPTSIKKEFDPDKMNRSEEFQEVRELFKKIMSIGIDSIQKGIDDGDIRQDVDPTEAAILLSVIYNGRVNMGDWARDLLETKDIDDDKFDKDIGDLFLHMLRK</sequence>
<keyword evidence="2 4" id="KW-0238">DNA-binding</keyword>
<evidence type="ECO:0000256" key="1">
    <source>
        <dbReference type="ARBA" id="ARBA00023015"/>
    </source>
</evidence>
<dbReference type="PRINTS" id="PR00455">
    <property type="entry name" value="HTHTETR"/>
</dbReference>
<dbReference type="EMBL" id="LN734822">
    <property type="protein sequence ID" value="CEL25095.1"/>
    <property type="molecule type" value="Genomic_DNA"/>
</dbReference>
<evidence type="ECO:0000313" key="6">
    <source>
        <dbReference type="EMBL" id="AIS31248.1"/>
    </source>
</evidence>
<name>A0A089ZGH6_METFO</name>
<dbReference type="InterPro" id="IPR009057">
    <property type="entry name" value="Homeodomain-like_sf"/>
</dbReference>
<dbReference type="GO" id="GO:0003700">
    <property type="term" value="F:DNA-binding transcription factor activity"/>
    <property type="evidence" value="ECO:0007669"/>
    <property type="project" value="TreeGrafter"/>
</dbReference>
<dbReference type="InterPro" id="IPR001647">
    <property type="entry name" value="HTH_TetR"/>
</dbReference>
<dbReference type="STRING" id="2162.BRM9_0423"/>
<dbReference type="AlphaFoldDB" id="A0A089ZGH6"/>
<dbReference type="PATRIC" id="fig|2162.10.peg.1525"/>
<dbReference type="PROSITE" id="PS50977">
    <property type="entry name" value="HTH_TETR_2"/>
    <property type="match status" value="1"/>
</dbReference>
<gene>
    <name evidence="6" type="ORF">BRM9_0423</name>
    <name evidence="7" type="ORF">MB9_1459</name>
</gene>
<dbReference type="OrthoDB" id="135877at2157"/>
<dbReference type="InterPro" id="IPR050109">
    <property type="entry name" value="HTH-type_TetR-like_transc_reg"/>
</dbReference>
<evidence type="ECO:0000256" key="3">
    <source>
        <dbReference type="ARBA" id="ARBA00023163"/>
    </source>
</evidence>
<dbReference type="PANTHER" id="PTHR30055:SF234">
    <property type="entry name" value="HTH-TYPE TRANSCRIPTIONAL REGULATOR BETI"/>
    <property type="match status" value="1"/>
</dbReference>
<evidence type="ECO:0000256" key="2">
    <source>
        <dbReference type="ARBA" id="ARBA00023125"/>
    </source>
</evidence>
<proteinExistence type="predicted"/>
<dbReference type="Pfam" id="PF00440">
    <property type="entry name" value="TetR_N"/>
    <property type="match status" value="1"/>
</dbReference>
<dbReference type="KEGG" id="mfc:BRM9_0423"/>
<dbReference type="SUPFAM" id="SSF46689">
    <property type="entry name" value="Homeodomain-like"/>
    <property type="match status" value="1"/>
</dbReference>
<evidence type="ECO:0000259" key="5">
    <source>
        <dbReference type="PROSITE" id="PS50977"/>
    </source>
</evidence>